<feature type="signal peptide" evidence="2">
    <location>
        <begin position="1"/>
        <end position="29"/>
    </location>
</feature>
<feature type="chain" id="PRO_5042281445" evidence="2">
    <location>
        <begin position="30"/>
        <end position="460"/>
    </location>
</feature>
<feature type="region of interest" description="Disordered" evidence="1">
    <location>
        <begin position="134"/>
        <end position="157"/>
    </location>
</feature>
<feature type="region of interest" description="Disordered" evidence="1">
    <location>
        <begin position="437"/>
        <end position="460"/>
    </location>
</feature>
<keyword evidence="2" id="KW-0732">Signal</keyword>
<sequence>MASTSPFASLLQLLALCLVSSWAPPPARASFFTENILDIEHVCTPDFKVCPHGGFAFRDRHHGCKFTPCELIPSAAPVPPPLVTDPALLPTSKWLGNSEFFVPALRVSELRRGRRLERRLQQLRDARSLDLERASDARGAPIQGERRSEDPASGDEGPAVPVAALDVLLMAAPAPNASTSPEFVAAKRRLQLLLPGIQRAWAPETLVAPQGPLARWAALALVAERPVPELVRDVLQVLESNGSDAGARNRSAALATERVVLTTEPTTATAARTVAAPNVTRAQLLELLAKSEAQLQRLGHTKAYAWDVDGLNRTNSSAWTARPTGNASLWTVNAQISLLERGTSARKAALLVFFSRFLDIADGRLAADGHWVFVLDDCDRATLALALRHLDRLRTPLETLDLGLVPDLQRLLVRPPPTAAPVHNVSQCSCWRIGPAANSSSSPLPTRAPEAISSSWTLCQ</sequence>
<dbReference type="EMBL" id="JAKCXM010000425">
    <property type="protein sequence ID" value="KAJ0394238.1"/>
    <property type="molecule type" value="Genomic_DNA"/>
</dbReference>
<reference evidence="3" key="1">
    <citation type="submission" date="2021-12" db="EMBL/GenBank/DDBJ databases">
        <title>Prjna785345.</title>
        <authorList>
            <person name="Rujirawat T."/>
            <person name="Krajaejun T."/>
        </authorList>
    </citation>
    <scope>NUCLEOTIDE SEQUENCE</scope>
    <source>
        <strain evidence="3">Pi057C3</strain>
    </source>
</reference>
<gene>
    <name evidence="3" type="ORF">P43SY_003577</name>
</gene>
<protein>
    <submittedName>
        <fullName evidence="3">Uncharacterized protein</fullName>
    </submittedName>
</protein>
<comment type="caution">
    <text evidence="3">The sequence shown here is derived from an EMBL/GenBank/DDBJ whole genome shotgun (WGS) entry which is preliminary data.</text>
</comment>
<proteinExistence type="predicted"/>
<keyword evidence="4" id="KW-1185">Reference proteome</keyword>
<evidence type="ECO:0000313" key="4">
    <source>
        <dbReference type="Proteomes" id="UP001209570"/>
    </source>
</evidence>
<evidence type="ECO:0000256" key="1">
    <source>
        <dbReference type="SAM" id="MobiDB-lite"/>
    </source>
</evidence>
<dbReference type="Proteomes" id="UP001209570">
    <property type="component" value="Unassembled WGS sequence"/>
</dbReference>
<dbReference type="AlphaFoldDB" id="A0AAD5Q3G2"/>
<organism evidence="3 4">
    <name type="scientific">Pythium insidiosum</name>
    <name type="common">Pythiosis disease agent</name>
    <dbReference type="NCBI Taxonomy" id="114742"/>
    <lineage>
        <taxon>Eukaryota</taxon>
        <taxon>Sar</taxon>
        <taxon>Stramenopiles</taxon>
        <taxon>Oomycota</taxon>
        <taxon>Peronosporomycetes</taxon>
        <taxon>Pythiales</taxon>
        <taxon>Pythiaceae</taxon>
        <taxon>Pythium</taxon>
    </lineage>
</organism>
<evidence type="ECO:0000256" key="2">
    <source>
        <dbReference type="SAM" id="SignalP"/>
    </source>
</evidence>
<name>A0AAD5Q3G2_PYTIN</name>
<accession>A0AAD5Q3G2</accession>
<evidence type="ECO:0000313" key="3">
    <source>
        <dbReference type="EMBL" id="KAJ0394238.1"/>
    </source>
</evidence>